<dbReference type="OrthoDB" id="9814826at2"/>
<dbReference type="SUPFAM" id="SSF46785">
    <property type="entry name" value="Winged helix' DNA-binding domain"/>
    <property type="match status" value="1"/>
</dbReference>
<dbReference type="PANTHER" id="PTHR43252">
    <property type="entry name" value="TRANSCRIPTIONAL REGULATOR YQJI"/>
    <property type="match status" value="1"/>
</dbReference>
<dbReference type="InterPro" id="IPR011991">
    <property type="entry name" value="ArsR-like_HTH"/>
</dbReference>
<proteinExistence type="predicted"/>
<keyword evidence="4" id="KW-1185">Reference proteome</keyword>
<sequence length="244" mass="26548">MTPPIFGHGELRLVLLTLIAERPRHGYELIQALSEHFAGSYSPSAGTIYPRLAKLESERLVTKREDGRKTVYAITAAGQREVDERRSEFEQITVDQTASLRSVAEEARSGLAQARSGLRAELDRIAASARAAAEAAMTGHAAAMPDPAAEATDPAEAAPESPRHEGGCNFGGVPPVASVSPETEQGLSHLRRVDVALQRLRMDVRQDARTAEQNGTLDGDALDDVERELFEVRRRIAGRFGIHY</sequence>
<evidence type="ECO:0000313" key="3">
    <source>
        <dbReference type="EMBL" id="RRJ87047.1"/>
    </source>
</evidence>
<feature type="region of interest" description="Disordered" evidence="1">
    <location>
        <begin position="137"/>
        <end position="185"/>
    </location>
</feature>
<evidence type="ECO:0000259" key="2">
    <source>
        <dbReference type="Pfam" id="PF03551"/>
    </source>
</evidence>
<gene>
    <name evidence="3" type="ORF">EG850_06500</name>
</gene>
<dbReference type="InterPro" id="IPR005149">
    <property type="entry name" value="Tscrpt_reg_PadR_N"/>
</dbReference>
<dbReference type="Proteomes" id="UP000274391">
    <property type="component" value="Unassembled WGS sequence"/>
</dbReference>
<dbReference type="EMBL" id="RQVS01000006">
    <property type="protein sequence ID" value="RRJ87047.1"/>
    <property type="molecule type" value="Genomic_DNA"/>
</dbReference>
<dbReference type="Pfam" id="PF03551">
    <property type="entry name" value="PadR"/>
    <property type="match status" value="1"/>
</dbReference>
<name>A0A3P3VXG9_9MICO</name>
<evidence type="ECO:0000256" key="1">
    <source>
        <dbReference type="SAM" id="MobiDB-lite"/>
    </source>
</evidence>
<comment type="caution">
    <text evidence="3">The sequence shown here is derived from an EMBL/GenBank/DDBJ whole genome shotgun (WGS) entry which is preliminary data.</text>
</comment>
<reference evidence="3 4" key="1">
    <citation type="submission" date="2018-11" db="EMBL/GenBank/DDBJ databases">
        <title>YIM 102482-1 draft genome.</title>
        <authorList>
            <person name="Li G."/>
            <person name="Jiang Y."/>
        </authorList>
    </citation>
    <scope>NUCLEOTIDE SEQUENCE [LARGE SCALE GENOMIC DNA]</scope>
    <source>
        <strain evidence="3 4">YIM 102482-1</strain>
    </source>
</reference>
<dbReference type="Gene3D" id="1.10.10.10">
    <property type="entry name" value="Winged helix-like DNA-binding domain superfamily/Winged helix DNA-binding domain"/>
    <property type="match status" value="1"/>
</dbReference>
<accession>A0A3P3VXG9</accession>
<dbReference type="AlphaFoldDB" id="A0A3P3VXG9"/>
<feature type="compositionally biased region" description="Low complexity" evidence="1">
    <location>
        <begin position="137"/>
        <end position="160"/>
    </location>
</feature>
<dbReference type="InterPro" id="IPR036390">
    <property type="entry name" value="WH_DNA-bd_sf"/>
</dbReference>
<dbReference type="CDD" id="cd00090">
    <property type="entry name" value="HTH_ARSR"/>
    <property type="match status" value="1"/>
</dbReference>
<feature type="domain" description="Transcription regulator PadR N-terminal" evidence="2">
    <location>
        <begin position="15"/>
        <end position="83"/>
    </location>
</feature>
<protein>
    <submittedName>
        <fullName evidence="3">PadR family transcriptional regulator</fullName>
    </submittedName>
</protein>
<organism evidence="3 4">
    <name type="scientific">Gulosibacter macacae</name>
    <dbReference type="NCBI Taxonomy" id="2488791"/>
    <lineage>
        <taxon>Bacteria</taxon>
        <taxon>Bacillati</taxon>
        <taxon>Actinomycetota</taxon>
        <taxon>Actinomycetes</taxon>
        <taxon>Micrococcales</taxon>
        <taxon>Microbacteriaceae</taxon>
        <taxon>Gulosibacter</taxon>
    </lineage>
</organism>
<dbReference type="InterPro" id="IPR036388">
    <property type="entry name" value="WH-like_DNA-bd_sf"/>
</dbReference>
<dbReference type="RefSeq" id="WP_124971720.1">
    <property type="nucleotide sequence ID" value="NZ_RQVS01000006.1"/>
</dbReference>
<dbReference type="PANTHER" id="PTHR43252:SF7">
    <property type="entry name" value="TRANSCRIPTIONAL REGULATOR YQJI"/>
    <property type="match status" value="1"/>
</dbReference>
<evidence type="ECO:0000313" key="4">
    <source>
        <dbReference type="Proteomes" id="UP000274391"/>
    </source>
</evidence>